<feature type="transmembrane region" description="Helical" evidence="3">
    <location>
        <begin position="253"/>
        <end position="274"/>
    </location>
</feature>
<dbReference type="Proteomes" id="UP001165679">
    <property type="component" value="Unassembled WGS sequence"/>
</dbReference>
<reference evidence="4" key="1">
    <citation type="submission" date="2022-09" db="EMBL/GenBank/DDBJ databases">
        <title>Rhodovastum sp. nov. RN2-1 isolated from soil in Seongnam, South Korea.</title>
        <authorList>
            <person name="Le N.T."/>
        </authorList>
    </citation>
    <scope>NUCLEOTIDE SEQUENCE</scope>
    <source>
        <strain evidence="4">RN2-1</strain>
    </source>
</reference>
<reference evidence="4" key="2">
    <citation type="submission" date="2022-10" db="EMBL/GenBank/DDBJ databases">
        <authorList>
            <person name="Trinh H.N."/>
        </authorList>
    </citation>
    <scope>NUCLEOTIDE SEQUENCE</scope>
    <source>
        <strain evidence="4">RN2-1</strain>
    </source>
</reference>
<comment type="similarity">
    <text evidence="1">Belongs to the ABC-2 integral membrane protein family.</text>
</comment>
<accession>A0AA42CFL0</accession>
<dbReference type="AlphaFoldDB" id="A0AA42CFL0"/>
<name>A0AA42CFL0_9PROT</name>
<dbReference type="EMBL" id="JAPDNT010000001">
    <property type="protein sequence ID" value="MCW3473087.1"/>
    <property type="molecule type" value="Genomic_DNA"/>
</dbReference>
<keyword evidence="3" id="KW-0472">Membrane</keyword>
<protein>
    <submittedName>
        <fullName evidence="4">ABC transporter permease</fullName>
    </submittedName>
</protein>
<keyword evidence="5" id="KW-1185">Reference proteome</keyword>
<evidence type="ECO:0000313" key="5">
    <source>
        <dbReference type="Proteomes" id="UP001165679"/>
    </source>
</evidence>
<evidence type="ECO:0000256" key="3">
    <source>
        <dbReference type="SAM" id="Phobius"/>
    </source>
</evidence>
<dbReference type="PANTHER" id="PTHR30413">
    <property type="entry name" value="INNER MEMBRANE TRANSPORT PERMEASE"/>
    <property type="match status" value="1"/>
</dbReference>
<feature type="transmembrane region" description="Helical" evidence="3">
    <location>
        <begin position="63"/>
        <end position="81"/>
    </location>
</feature>
<dbReference type="RefSeq" id="WP_264711668.1">
    <property type="nucleotide sequence ID" value="NZ_JAPDNT010000001.1"/>
</dbReference>
<feature type="transmembrane region" description="Helical" evidence="3">
    <location>
        <begin position="138"/>
        <end position="156"/>
    </location>
</feature>
<feature type="transmembrane region" description="Helical" evidence="3">
    <location>
        <begin position="168"/>
        <end position="192"/>
    </location>
</feature>
<feature type="transmembrane region" description="Helical" evidence="3">
    <location>
        <begin position="199"/>
        <end position="218"/>
    </location>
</feature>
<evidence type="ECO:0000313" key="4">
    <source>
        <dbReference type="EMBL" id="MCW3473087.1"/>
    </source>
</evidence>
<dbReference type="GO" id="GO:0015920">
    <property type="term" value="P:lipopolysaccharide transport"/>
    <property type="evidence" value="ECO:0007669"/>
    <property type="project" value="TreeGrafter"/>
</dbReference>
<gene>
    <name evidence="4" type="ORF">OL599_00710</name>
</gene>
<feature type="transmembrane region" description="Helical" evidence="3">
    <location>
        <begin position="93"/>
        <end position="117"/>
    </location>
</feature>
<keyword evidence="3" id="KW-0812">Transmembrane</keyword>
<organism evidence="4 5">
    <name type="scientific">Limobrevibacterium gyesilva</name>
    <dbReference type="NCBI Taxonomy" id="2991712"/>
    <lineage>
        <taxon>Bacteria</taxon>
        <taxon>Pseudomonadati</taxon>
        <taxon>Pseudomonadota</taxon>
        <taxon>Alphaproteobacteria</taxon>
        <taxon>Acetobacterales</taxon>
        <taxon>Acetobacteraceae</taxon>
        <taxon>Limobrevibacterium</taxon>
    </lineage>
</organism>
<keyword evidence="3" id="KW-1133">Transmembrane helix</keyword>
<comment type="caution">
    <text evidence="4">The sequence shown here is derived from an EMBL/GenBank/DDBJ whole genome shotgun (WGS) entry which is preliminary data.</text>
</comment>
<evidence type="ECO:0000256" key="2">
    <source>
        <dbReference type="ARBA" id="ARBA00022448"/>
    </source>
</evidence>
<evidence type="ECO:0000256" key="1">
    <source>
        <dbReference type="ARBA" id="ARBA00007783"/>
    </source>
</evidence>
<keyword evidence="2" id="KW-0813">Transport</keyword>
<sequence length="285" mass="31566">MTVALQPGTRGAKTLELTPGNTAAERQRMAVRDLREAASLWRLCWTLAWLDIRLRYRGSMLGPFWLTLSTGAMVAAMGAIYSTLFRMDLHEYLPFLAVSQVLWGFLATLVTDACTGYTSNEGMIRSIRMPFSLYAARIVLRNLIVLAHNTVVFVVVDAVLDTWPGPEVILAIPGMALWLVDSLAITATLGALCARFRDIPPIVTNVLQMAFFVTPVIWKPELVGDAQWMLPFNPFFTLLEVVRGPLLGTVPDMAVYASAIGSSILLCGVSWLLFSRVRGRIAFWI</sequence>
<dbReference type="PANTHER" id="PTHR30413:SF10">
    <property type="entry name" value="CAPSULE POLYSACCHARIDE EXPORT INNER-MEMBRANE PROTEIN CTRC"/>
    <property type="match status" value="1"/>
</dbReference>
<proteinExistence type="inferred from homology"/>